<dbReference type="Gene3D" id="2.40.350.10">
    <property type="entry name" value="SO1590-like"/>
    <property type="match status" value="1"/>
</dbReference>
<dbReference type="Pfam" id="PF11528">
    <property type="entry name" value="DUF3224"/>
    <property type="match status" value="1"/>
</dbReference>
<name>A0A4Q2UKS9_9BACT</name>
<evidence type="ECO:0000313" key="1">
    <source>
        <dbReference type="EMBL" id="RYC70157.1"/>
    </source>
</evidence>
<reference evidence="1 2" key="1">
    <citation type="submission" date="2019-01" db="EMBL/GenBank/DDBJ databases">
        <title>Spirosoma flava sp. nov., a propanil-degrading bacterium isolated from herbicide-contaminated soil.</title>
        <authorList>
            <person name="Zhang L."/>
            <person name="Jiang J.-D."/>
        </authorList>
    </citation>
    <scope>NUCLEOTIDE SEQUENCE [LARGE SCALE GENOMIC DNA]</scope>
    <source>
        <strain evidence="1 2">TY50</strain>
    </source>
</reference>
<dbReference type="AlphaFoldDB" id="A0A4Q2UKS9"/>
<gene>
    <name evidence="1" type="ORF">EQG79_09830</name>
</gene>
<dbReference type="EMBL" id="SBLB01000002">
    <property type="protein sequence ID" value="RYC70157.1"/>
    <property type="molecule type" value="Genomic_DNA"/>
</dbReference>
<dbReference type="InterPro" id="IPR021607">
    <property type="entry name" value="DUF3224"/>
</dbReference>
<dbReference type="InterPro" id="IPR023159">
    <property type="entry name" value="SO1590-like_sf"/>
</dbReference>
<accession>A0A4Q2UKS9</accession>
<keyword evidence="2" id="KW-1185">Reference proteome</keyword>
<sequence>MQPNPMFVSSLTRSLLHLTARRTVRSWTETPYDELTDAPTLTRSGVTNTVSGDLEGESWEQYLMTYRSQTSCSFVSLERFIGSLDGHRGSFVMQGTGTYEDGVARGMLTIVPGSGTDELTGLQGSGTFVAAEGRFSTIRLTCELLHTLVENSPGL</sequence>
<comment type="caution">
    <text evidence="1">The sequence shown here is derived from an EMBL/GenBank/DDBJ whole genome shotgun (WGS) entry which is preliminary data.</text>
</comment>
<evidence type="ECO:0000313" key="2">
    <source>
        <dbReference type="Proteomes" id="UP000290407"/>
    </source>
</evidence>
<dbReference type="SUPFAM" id="SSF159238">
    <property type="entry name" value="SO1590-like"/>
    <property type="match status" value="1"/>
</dbReference>
<organism evidence="1 2">
    <name type="scientific">Spirosoma sordidisoli</name>
    <dbReference type="NCBI Taxonomy" id="2502893"/>
    <lineage>
        <taxon>Bacteria</taxon>
        <taxon>Pseudomonadati</taxon>
        <taxon>Bacteroidota</taxon>
        <taxon>Cytophagia</taxon>
        <taxon>Cytophagales</taxon>
        <taxon>Cytophagaceae</taxon>
        <taxon>Spirosoma</taxon>
    </lineage>
</organism>
<dbReference type="RefSeq" id="WP_077921888.1">
    <property type="nucleotide sequence ID" value="NZ_SBLB01000002.1"/>
</dbReference>
<protein>
    <submittedName>
        <fullName evidence="1">DUF3224 domain-containing protein</fullName>
    </submittedName>
</protein>
<dbReference type="Proteomes" id="UP000290407">
    <property type="component" value="Unassembled WGS sequence"/>
</dbReference>
<proteinExistence type="predicted"/>